<evidence type="ECO:0000313" key="3">
    <source>
        <dbReference type="Proteomes" id="UP000230709"/>
    </source>
</evidence>
<keyword evidence="3" id="KW-1185">Reference proteome</keyword>
<proteinExistence type="predicted"/>
<organism evidence="2 3">
    <name type="scientific">Methylosinus trichosporium (strain ATCC 35070 / NCIMB 11131 / UNIQEM 75 / OB3b)</name>
    <dbReference type="NCBI Taxonomy" id="595536"/>
    <lineage>
        <taxon>Bacteria</taxon>
        <taxon>Pseudomonadati</taxon>
        <taxon>Pseudomonadota</taxon>
        <taxon>Alphaproteobacteria</taxon>
        <taxon>Hyphomicrobiales</taxon>
        <taxon>Methylocystaceae</taxon>
        <taxon>Methylosinus</taxon>
    </lineage>
</organism>
<dbReference type="AlphaFoldDB" id="A0A2D2D3A5"/>
<keyword evidence="1" id="KW-0732">Signal</keyword>
<sequence length="158" mass="17763">MFLTCVGLIILFPVIGACAEEAKALAPQVALAETYNAVTRIYFTNTAAHKGSYRPGLVERRFRADVKYWLKDAKYYEQGELSVGNPPLVDLVRKLGSENLPASEPTTLSAMAYMIARGVMEQYPIMQRIEIRLIHFSKGLESKDETEDNHVVNLVLQR</sequence>
<reference evidence="3" key="1">
    <citation type="submission" date="2017-10" db="EMBL/GenBank/DDBJ databases">
        <title>Completed PacBio SMRT sequence of Methylosinus trichosporium OB3b reveals presence of a third large plasmid.</title>
        <authorList>
            <person name="Charles T.C."/>
            <person name="Lynch M.D.J."/>
            <person name="Heil J.R."/>
            <person name="Cheng J."/>
        </authorList>
    </citation>
    <scope>NUCLEOTIDE SEQUENCE [LARGE SCALE GENOMIC DNA]</scope>
    <source>
        <strain evidence="3">OB3b</strain>
    </source>
</reference>
<dbReference type="KEGG" id="mtw:CQW49_17550"/>
<name>A0A2D2D3A5_METT3</name>
<evidence type="ECO:0000256" key="1">
    <source>
        <dbReference type="SAM" id="SignalP"/>
    </source>
</evidence>
<accession>A0A2D2D3A5</accession>
<feature type="chain" id="PRO_5013837311" evidence="1">
    <location>
        <begin position="20"/>
        <end position="158"/>
    </location>
</feature>
<dbReference type="EMBL" id="CP023737">
    <property type="protein sequence ID" value="ATQ69483.1"/>
    <property type="molecule type" value="Genomic_DNA"/>
</dbReference>
<dbReference type="Proteomes" id="UP000230709">
    <property type="component" value="Chromosome"/>
</dbReference>
<protein>
    <submittedName>
        <fullName evidence="2">Uncharacterized protein</fullName>
    </submittedName>
</protein>
<gene>
    <name evidence="2" type="ORF">CQW49_17550</name>
</gene>
<feature type="signal peptide" evidence="1">
    <location>
        <begin position="1"/>
        <end position="19"/>
    </location>
</feature>
<evidence type="ECO:0000313" key="2">
    <source>
        <dbReference type="EMBL" id="ATQ69483.1"/>
    </source>
</evidence>